<feature type="domain" description="Glycosyl hydrolase family 13 catalytic" evidence="4">
    <location>
        <begin position="40"/>
        <end position="424"/>
    </location>
</feature>
<organism evidence="5 6">
    <name type="scientific">Xylocopa violacea</name>
    <name type="common">Violet carpenter bee</name>
    <name type="synonym">Apis violacea</name>
    <dbReference type="NCBI Taxonomy" id="135666"/>
    <lineage>
        <taxon>Eukaryota</taxon>
        <taxon>Metazoa</taxon>
        <taxon>Ecdysozoa</taxon>
        <taxon>Arthropoda</taxon>
        <taxon>Hexapoda</taxon>
        <taxon>Insecta</taxon>
        <taxon>Pterygota</taxon>
        <taxon>Neoptera</taxon>
        <taxon>Endopterygota</taxon>
        <taxon>Hymenoptera</taxon>
        <taxon>Apocrita</taxon>
        <taxon>Aculeata</taxon>
        <taxon>Apoidea</taxon>
        <taxon>Anthophila</taxon>
        <taxon>Apidae</taxon>
        <taxon>Xylocopa</taxon>
        <taxon>Xylocopa</taxon>
    </lineage>
</organism>
<dbReference type="InterPro" id="IPR017853">
    <property type="entry name" value="GH"/>
</dbReference>
<comment type="caution">
    <text evidence="5">The sequence shown here is derived from an EMBL/GenBank/DDBJ whole genome shotgun (WGS) entry which is preliminary data.</text>
</comment>
<dbReference type="PANTHER" id="PTHR10357:SF179">
    <property type="entry name" value="NEUTRAL AND BASIC AMINO ACID TRANSPORT PROTEIN RBAT"/>
    <property type="match status" value="1"/>
</dbReference>
<feature type="signal peptide" evidence="3">
    <location>
        <begin position="1"/>
        <end position="16"/>
    </location>
</feature>
<dbReference type="Gene3D" id="3.20.20.80">
    <property type="entry name" value="Glycosidases"/>
    <property type="match status" value="1"/>
</dbReference>
<dbReference type="Proteomes" id="UP001642520">
    <property type="component" value="Unassembled WGS sequence"/>
</dbReference>
<dbReference type="EC" id="3.2.1.20" evidence="2"/>
<dbReference type="SMART" id="SM00642">
    <property type="entry name" value="Aamy"/>
    <property type="match status" value="1"/>
</dbReference>
<gene>
    <name evidence="5" type="ORF">XYLVIOL_LOCUS6830</name>
</gene>
<evidence type="ECO:0000313" key="5">
    <source>
        <dbReference type="EMBL" id="CAL7944760.1"/>
    </source>
</evidence>
<dbReference type="InterPro" id="IPR006047">
    <property type="entry name" value="GH13_cat_dom"/>
</dbReference>
<evidence type="ECO:0000256" key="1">
    <source>
        <dbReference type="ARBA" id="ARBA00001657"/>
    </source>
</evidence>
<dbReference type="Gene3D" id="3.90.400.10">
    <property type="entry name" value="Oligo-1,6-glucosidase, Domain 2"/>
    <property type="match status" value="1"/>
</dbReference>
<feature type="chain" id="PRO_5046927647" description="alpha-glucosidase" evidence="3">
    <location>
        <begin position="17"/>
        <end position="576"/>
    </location>
</feature>
<proteinExistence type="predicted"/>
<evidence type="ECO:0000256" key="2">
    <source>
        <dbReference type="ARBA" id="ARBA00012741"/>
    </source>
</evidence>
<sequence length="576" mass="65868">MRAIIVLSLFISVSLAGKNLGYKKPSMMTSDGIVDGVVYQVYPRSWMDSDGDGIGDLRGVISKLDYLVDSYVDMFWLSPINTSPMIDFGYDIANFTDIDPIFGSLKDFEELVEEAHKRSLKIVVDFVPNHTSDKHKWFDLSVKNIPPYNDYYVWHPGKLLANGTRVPPNNWIGGLGGTAWTWREERQMYYLHQFAPQEPDLNFNNDKVVEEMKNVVRFWLERGVDGVRVDSAIFLIEDTRYLDEPVSGLTNNSNLYAYLNHIYTTNQPKSLEILHGWREVMNEFEQPKFMMTEAYTNLSMNMKFYEYGADFPFNFGFVVDVDKNSKAPDFKKAIDSWMSAMPAGHIPNWVSGNHDRRRIATRFGQKRARAVTLMVLLLPGASVVYNGEEIGMEDTFISWEDTVDPQGCIAGRDHYMTETRDPQRTPFQWDNSTSAGFSTSSNTWLRVNENYKTVNVVSEREDKNSYYNMFLKFAALKKSPNFKRAKLVTKLLNENVFAFSRETEKYGSVYAVINFGEAKETVDLSAFDNVPKTLNVYYASDGASVLDEEVIYDIKNVQIPPSGFFVLMTPNADFGV</sequence>
<dbReference type="InterPro" id="IPR045857">
    <property type="entry name" value="O16G_dom_2"/>
</dbReference>
<dbReference type="SUPFAM" id="SSF51445">
    <property type="entry name" value="(Trans)glycosidases"/>
    <property type="match status" value="1"/>
</dbReference>
<evidence type="ECO:0000256" key="3">
    <source>
        <dbReference type="SAM" id="SignalP"/>
    </source>
</evidence>
<keyword evidence="6" id="KW-1185">Reference proteome</keyword>
<keyword evidence="3" id="KW-0732">Signal</keyword>
<accession>A0ABP1NZX1</accession>
<comment type="catalytic activity">
    <reaction evidence="1">
        <text>Hydrolysis of terminal, non-reducing (1-&gt;4)-linked alpha-D-glucose residues with release of alpha-D-glucose.</text>
        <dbReference type="EC" id="3.2.1.20"/>
    </reaction>
</comment>
<protein>
    <recommendedName>
        <fullName evidence="2">alpha-glucosidase</fullName>
        <ecNumber evidence="2">3.2.1.20</ecNumber>
    </recommendedName>
</protein>
<name>A0ABP1NZX1_XYLVO</name>
<dbReference type="CDD" id="cd11328">
    <property type="entry name" value="AmyAc_maltase"/>
    <property type="match status" value="1"/>
</dbReference>
<reference evidence="5 6" key="1">
    <citation type="submission" date="2024-08" db="EMBL/GenBank/DDBJ databases">
        <authorList>
            <person name="Will J Nash"/>
            <person name="Angela Man"/>
            <person name="Seanna McTaggart"/>
            <person name="Kendall Baker"/>
            <person name="Tom Barker"/>
            <person name="Leah Catchpole"/>
            <person name="Alex Durrant"/>
            <person name="Karim Gharbi"/>
            <person name="Naomi Irish"/>
            <person name="Gemy Kaithakottil"/>
            <person name="Debby Ku"/>
            <person name="Aaliyah Providence"/>
            <person name="Felix Shaw"/>
            <person name="David Swarbreck"/>
            <person name="Chris Watkins"/>
            <person name="Ann M. McCartney"/>
            <person name="Giulio Formenti"/>
            <person name="Alice Mouton"/>
            <person name="Noel Vella"/>
            <person name="Bjorn M von Reumont"/>
            <person name="Adriana Vella"/>
            <person name="Wilfried Haerty"/>
        </authorList>
    </citation>
    <scope>NUCLEOTIDE SEQUENCE [LARGE SCALE GENOMIC DNA]</scope>
</reference>
<evidence type="ECO:0000313" key="6">
    <source>
        <dbReference type="Proteomes" id="UP001642520"/>
    </source>
</evidence>
<dbReference type="EMBL" id="CAXAJV020001293">
    <property type="protein sequence ID" value="CAL7944760.1"/>
    <property type="molecule type" value="Genomic_DNA"/>
</dbReference>
<dbReference type="PANTHER" id="PTHR10357">
    <property type="entry name" value="ALPHA-AMYLASE FAMILY MEMBER"/>
    <property type="match status" value="1"/>
</dbReference>
<evidence type="ECO:0000259" key="4">
    <source>
        <dbReference type="SMART" id="SM00642"/>
    </source>
</evidence>
<dbReference type="Pfam" id="PF00128">
    <property type="entry name" value="Alpha-amylase"/>
    <property type="match status" value="1"/>
</dbReference>